<protein>
    <submittedName>
        <fullName evidence="2">Uncharacterized protein</fullName>
    </submittedName>
</protein>
<reference evidence="2" key="2">
    <citation type="journal article" date="2023" name="Plants (Basel)">
        <title>Annotation of the Turnera subulata (Passifloraceae) Draft Genome Reveals the S-Locus Evolved after the Divergence of Turneroideae from Passifloroideae in a Stepwise Manner.</title>
        <authorList>
            <person name="Henning P.M."/>
            <person name="Roalson E.H."/>
            <person name="Mir W."/>
            <person name="McCubbin A.G."/>
            <person name="Shore J.S."/>
        </authorList>
    </citation>
    <scope>NUCLEOTIDE SEQUENCE</scope>
    <source>
        <strain evidence="2">F60SS</strain>
    </source>
</reference>
<keyword evidence="3" id="KW-1185">Reference proteome</keyword>
<feature type="chain" id="PRO_5040329311" evidence="1">
    <location>
        <begin position="25"/>
        <end position="248"/>
    </location>
</feature>
<organism evidence="2 3">
    <name type="scientific">Turnera subulata</name>
    <dbReference type="NCBI Taxonomy" id="218843"/>
    <lineage>
        <taxon>Eukaryota</taxon>
        <taxon>Viridiplantae</taxon>
        <taxon>Streptophyta</taxon>
        <taxon>Embryophyta</taxon>
        <taxon>Tracheophyta</taxon>
        <taxon>Spermatophyta</taxon>
        <taxon>Magnoliopsida</taxon>
        <taxon>eudicotyledons</taxon>
        <taxon>Gunneridae</taxon>
        <taxon>Pentapetalae</taxon>
        <taxon>rosids</taxon>
        <taxon>fabids</taxon>
        <taxon>Malpighiales</taxon>
        <taxon>Passifloraceae</taxon>
        <taxon>Turnera</taxon>
    </lineage>
</organism>
<keyword evidence="1" id="KW-0732">Signal</keyword>
<name>A0A9Q0F2X3_9ROSI</name>
<evidence type="ECO:0000256" key="1">
    <source>
        <dbReference type="SAM" id="SignalP"/>
    </source>
</evidence>
<sequence>MAKIAYTSFFLVVMLLLSIPSALSAESSAESLDVENLNSISLAPSESDYASETTSFEAEESTDTWFNWIFDFMGGVDSGDEAAGAPAPQPEYAENAVAPALAPASWTLRHLRKRFQSSSKFFGVENGGVFHCEWKWKSCPSLCSNGQDIETFAGRMCHSSNLLLESFSDCAWRNRANAGFCGLLVISESDAAFMKILMKEWKIFDLDGQLQAIYPVVATAFSFSVVDERVRGKRIDSSHWGNLVPPNH</sequence>
<evidence type="ECO:0000313" key="2">
    <source>
        <dbReference type="EMBL" id="KAJ4824013.1"/>
    </source>
</evidence>
<proteinExistence type="predicted"/>
<dbReference type="EMBL" id="JAKUCV010007295">
    <property type="protein sequence ID" value="KAJ4824013.1"/>
    <property type="molecule type" value="Genomic_DNA"/>
</dbReference>
<dbReference type="Proteomes" id="UP001141552">
    <property type="component" value="Unassembled WGS sequence"/>
</dbReference>
<comment type="caution">
    <text evidence="2">The sequence shown here is derived from an EMBL/GenBank/DDBJ whole genome shotgun (WGS) entry which is preliminary data.</text>
</comment>
<gene>
    <name evidence="2" type="ORF">Tsubulata_045967</name>
</gene>
<accession>A0A9Q0F2X3</accession>
<evidence type="ECO:0000313" key="3">
    <source>
        <dbReference type="Proteomes" id="UP001141552"/>
    </source>
</evidence>
<reference evidence="2" key="1">
    <citation type="submission" date="2022-02" db="EMBL/GenBank/DDBJ databases">
        <authorList>
            <person name="Henning P.M."/>
            <person name="McCubbin A.G."/>
            <person name="Shore J.S."/>
        </authorList>
    </citation>
    <scope>NUCLEOTIDE SEQUENCE</scope>
    <source>
        <strain evidence="2">F60SS</strain>
        <tissue evidence="2">Leaves</tissue>
    </source>
</reference>
<dbReference type="AlphaFoldDB" id="A0A9Q0F2X3"/>
<feature type="signal peptide" evidence="1">
    <location>
        <begin position="1"/>
        <end position="24"/>
    </location>
</feature>